<evidence type="ECO:0000313" key="4">
    <source>
        <dbReference type="EMBL" id="SDE02542.1"/>
    </source>
</evidence>
<keyword evidence="5" id="KW-1185">Reference proteome</keyword>
<dbReference type="AlphaFoldDB" id="A0A1G6ZJE6"/>
<organism evidence="4 5">
    <name type="scientific">Peptococcus niger</name>
    <dbReference type="NCBI Taxonomy" id="2741"/>
    <lineage>
        <taxon>Bacteria</taxon>
        <taxon>Bacillati</taxon>
        <taxon>Bacillota</taxon>
        <taxon>Clostridia</taxon>
        <taxon>Eubacteriales</taxon>
        <taxon>Peptococcaceae</taxon>
        <taxon>Peptococcus</taxon>
    </lineage>
</organism>
<dbReference type="SUPFAM" id="SSF55383">
    <property type="entry name" value="Copper amine oxidase, domain N"/>
    <property type="match status" value="1"/>
</dbReference>
<dbReference type="Proteomes" id="UP000198995">
    <property type="component" value="Unassembled WGS sequence"/>
</dbReference>
<dbReference type="PANTHER" id="PTHR40446">
    <property type="entry name" value="N-ACETYLGLUCOSAMINE-1-PHOSPHODIESTER ALPHA-N-ACETYLGLUCOSAMINIDASE"/>
    <property type="match status" value="1"/>
</dbReference>
<dbReference type="Gene3D" id="3.30.457.10">
    <property type="entry name" value="Copper amine oxidase-like, N-terminal domain"/>
    <property type="match status" value="1"/>
</dbReference>
<feature type="signal peptide" evidence="1">
    <location>
        <begin position="1"/>
        <end position="29"/>
    </location>
</feature>
<gene>
    <name evidence="4" type="ORF">SAMN04489866_11342</name>
</gene>
<dbReference type="InterPro" id="IPR036582">
    <property type="entry name" value="Mao_N_sf"/>
</dbReference>
<dbReference type="RefSeq" id="WP_091792298.1">
    <property type="nucleotide sequence ID" value="NZ_FNAF01000013.1"/>
</dbReference>
<proteinExistence type="predicted"/>
<dbReference type="PANTHER" id="PTHR40446:SF2">
    <property type="entry name" value="N-ACETYLGLUCOSAMINE-1-PHOSPHODIESTER ALPHA-N-ACETYLGLUCOSAMINIDASE"/>
    <property type="match status" value="1"/>
</dbReference>
<keyword evidence="1" id="KW-0732">Signal</keyword>
<feature type="domain" description="Copper amine oxidase-like N-terminal" evidence="2">
    <location>
        <begin position="578"/>
        <end position="684"/>
    </location>
</feature>
<dbReference type="InterPro" id="IPR018711">
    <property type="entry name" value="NAGPA"/>
</dbReference>
<accession>A0A1G6ZJE6</accession>
<dbReference type="InterPro" id="IPR012854">
    <property type="entry name" value="Cu_amine_oxidase-like_N"/>
</dbReference>
<evidence type="ECO:0000259" key="3">
    <source>
        <dbReference type="Pfam" id="PF09992"/>
    </source>
</evidence>
<dbReference type="Pfam" id="PF09992">
    <property type="entry name" value="NAGPA"/>
    <property type="match status" value="1"/>
</dbReference>
<feature type="domain" description="Phosphodiester glycosidase" evidence="3">
    <location>
        <begin position="208"/>
        <end position="381"/>
    </location>
</feature>
<protein>
    <submittedName>
        <fullName evidence="4">Copper amine oxidase N-terminal domain-containing protein</fullName>
    </submittedName>
</protein>
<evidence type="ECO:0000256" key="1">
    <source>
        <dbReference type="SAM" id="SignalP"/>
    </source>
</evidence>
<dbReference type="STRING" id="2741.SAMN04489866_11342"/>
<feature type="chain" id="PRO_5011540174" evidence="1">
    <location>
        <begin position="30"/>
        <end position="688"/>
    </location>
</feature>
<dbReference type="EMBL" id="FNAF01000013">
    <property type="protein sequence ID" value="SDE02542.1"/>
    <property type="molecule type" value="Genomic_DNA"/>
</dbReference>
<dbReference type="Pfam" id="PF07833">
    <property type="entry name" value="Cu_amine_oxidN1"/>
    <property type="match status" value="1"/>
</dbReference>
<evidence type="ECO:0000259" key="2">
    <source>
        <dbReference type="Pfam" id="PF07833"/>
    </source>
</evidence>
<name>A0A1G6ZJE6_PEPNI</name>
<sequence length="688" mass="73545">MQKKFILALLSGVLCTVIWSMALAPLALAAPVSAEPIAPGVVQEIHHWQNARIGVLRCDLTNPNTDLRLAAGAGEYTKRATVGQMTATTNAVAMTNGDYFNMALQGSPIGPSIVNGRLQSSPAVIMGLYSLGIDNTRTAYIEAFTFNGGVKAADGASFPLDGLNKTYYWHDPSGQESHTDTIQLYNDFWGSASRGHANNTEVLIGYDGTVERISMGKTLPYPVPDGKMILQANGQGEKFVTKHLRVGQKALVWAGVQPNRQWQFLVGGHALLVNKGQPVPYTKDINVLGGVRARTAAGISADGKTVYIVCAEGRTNRSAGLSLPQLSRFMTELGCAKAVNLDGGGSSTLVSRPLGSFNREVAIAPERYAAQRPVVNGIGIYNNTPVGPIAAGRMGGPSTLLQGASAQFALTKAWDANYHPKAPNETPLTYADDGAHGAWDGPWFLALQPGPVTLKANAAGGEIARKDITILGPEAASSIYLKADKFMVKPGETVNVGVFAVMPDGRTVGLSPRVIDWSLSGFKGDVISEYGAFSITDLAGQANGVVTAKFGQHEAHVYLGNPAYRFLDMTIAKPYYWLDGSQHPLDAAPFIYGDRTLVPLRLIAEAYGGQVNWLADSREVDIVINNDHLILPVDQAQLTLNGQTRAIDVAPQIRQGRTFVPVRFISEAIGMDVSYDNASRTVSIVAKR</sequence>
<dbReference type="OrthoDB" id="9809781at2"/>
<evidence type="ECO:0000313" key="5">
    <source>
        <dbReference type="Proteomes" id="UP000198995"/>
    </source>
</evidence>
<reference evidence="4 5" key="1">
    <citation type="submission" date="2016-10" db="EMBL/GenBank/DDBJ databases">
        <authorList>
            <person name="de Groot N.N."/>
        </authorList>
    </citation>
    <scope>NUCLEOTIDE SEQUENCE [LARGE SCALE GENOMIC DNA]</scope>
    <source>
        <strain evidence="4 5">DSM 20475</strain>
    </source>
</reference>